<organism evidence="2 3">
    <name type="scientific">Hyaloscypha variabilis (strain UAMH 11265 / GT02V1 / F)</name>
    <name type="common">Meliniomyces variabilis</name>
    <dbReference type="NCBI Taxonomy" id="1149755"/>
    <lineage>
        <taxon>Eukaryota</taxon>
        <taxon>Fungi</taxon>
        <taxon>Dikarya</taxon>
        <taxon>Ascomycota</taxon>
        <taxon>Pezizomycotina</taxon>
        <taxon>Leotiomycetes</taxon>
        <taxon>Helotiales</taxon>
        <taxon>Hyaloscyphaceae</taxon>
        <taxon>Hyaloscypha</taxon>
        <taxon>Hyaloscypha variabilis</taxon>
    </lineage>
</organism>
<evidence type="ECO:0000259" key="1">
    <source>
        <dbReference type="PROSITE" id="PS51725"/>
    </source>
</evidence>
<dbReference type="OrthoDB" id="3830579at2759"/>
<proteinExistence type="predicted"/>
<feature type="domain" description="ABM" evidence="1">
    <location>
        <begin position="1"/>
        <end position="89"/>
    </location>
</feature>
<dbReference type="EMBL" id="KZ613942">
    <property type="protein sequence ID" value="PMD43672.1"/>
    <property type="molecule type" value="Genomic_DNA"/>
</dbReference>
<dbReference type="AlphaFoldDB" id="A0A2J6RYS9"/>
<reference evidence="2 3" key="1">
    <citation type="submission" date="2016-04" db="EMBL/GenBank/DDBJ databases">
        <title>A degradative enzymes factory behind the ericoid mycorrhizal symbiosis.</title>
        <authorList>
            <consortium name="DOE Joint Genome Institute"/>
            <person name="Martino E."/>
            <person name="Morin E."/>
            <person name="Grelet G."/>
            <person name="Kuo A."/>
            <person name="Kohler A."/>
            <person name="Daghino S."/>
            <person name="Barry K."/>
            <person name="Choi C."/>
            <person name="Cichocki N."/>
            <person name="Clum A."/>
            <person name="Copeland A."/>
            <person name="Hainaut M."/>
            <person name="Haridas S."/>
            <person name="Labutti K."/>
            <person name="Lindquist E."/>
            <person name="Lipzen A."/>
            <person name="Khouja H.-R."/>
            <person name="Murat C."/>
            <person name="Ohm R."/>
            <person name="Olson A."/>
            <person name="Spatafora J."/>
            <person name="Veneault-Fourrey C."/>
            <person name="Henrissat B."/>
            <person name="Grigoriev I."/>
            <person name="Martin F."/>
            <person name="Perotto S."/>
        </authorList>
    </citation>
    <scope>NUCLEOTIDE SEQUENCE [LARGE SCALE GENOMIC DNA]</scope>
    <source>
        <strain evidence="2 3">F</strain>
    </source>
</reference>
<dbReference type="STRING" id="1149755.A0A2J6RYS9"/>
<accession>A0A2J6RYS9</accession>
<name>A0A2J6RYS9_HYAVF</name>
<gene>
    <name evidence="2" type="ORF">L207DRAFT_580504</name>
</gene>
<evidence type="ECO:0000313" key="3">
    <source>
        <dbReference type="Proteomes" id="UP000235786"/>
    </source>
</evidence>
<dbReference type="InterPro" id="IPR011008">
    <property type="entry name" value="Dimeric_a/b-barrel"/>
</dbReference>
<dbReference type="Gene3D" id="3.30.70.100">
    <property type="match status" value="1"/>
</dbReference>
<sequence>MPITERLILPTQTGADWKEPLKFLLQTLKKQEGNIRTRWGPHSENVDNLELLIGWESAEAQQKFQNSPDFGAVMSQLKPVLREEPTVYFVQFVPYAPKEVIDASIVQVITVPASQEAAIKSTIESYKAVSGCTGASSGISLAEVKGRGDKVCVAVVGWESLEASQANATKLDVGSDVEVHHVNFRYPVKGFRGL</sequence>
<dbReference type="SUPFAM" id="SSF54909">
    <property type="entry name" value="Dimeric alpha+beta barrel"/>
    <property type="match status" value="1"/>
</dbReference>
<keyword evidence="3" id="KW-1185">Reference proteome</keyword>
<dbReference type="PROSITE" id="PS51725">
    <property type="entry name" value="ABM"/>
    <property type="match status" value="1"/>
</dbReference>
<dbReference type="Proteomes" id="UP000235786">
    <property type="component" value="Unassembled WGS sequence"/>
</dbReference>
<dbReference type="InterPro" id="IPR007138">
    <property type="entry name" value="ABM_dom"/>
</dbReference>
<protein>
    <recommendedName>
        <fullName evidence="1">ABM domain-containing protein</fullName>
    </recommendedName>
</protein>
<evidence type="ECO:0000313" key="2">
    <source>
        <dbReference type="EMBL" id="PMD43672.1"/>
    </source>
</evidence>